<dbReference type="AlphaFoldDB" id="A0AAW5E0A6"/>
<proteinExistence type="predicted"/>
<evidence type="ECO:0000313" key="1">
    <source>
        <dbReference type="EMBL" id="MCH1626341.1"/>
    </source>
</evidence>
<gene>
    <name evidence="1" type="ORF">MJG50_13465</name>
</gene>
<keyword evidence="2" id="KW-1185">Reference proteome</keyword>
<dbReference type="PANTHER" id="PTHR40053:SF1">
    <property type="entry name" value="SPORULATION-CONTROL PROTEIN SPO0M"/>
    <property type="match status" value="1"/>
</dbReference>
<sequence>MSLFNKIFSSIGIGSAKVDTKLYQEKFEAGHEVTGIVEVIGGNTEQKIDEIYLSLLTTYVKESNDRKFNQQATIEKIRIVESFTIGVDERKEIPFSLKLPYDTPITMGKTKVWIQTGLDIKNALDPSDKDYIGIAPSPIISSILNAVYDLGFSLRKVDCEVAPYKFRSRLPFIQEFEFVPTNGAFRGKLDEVELVFFQKSSDTVEVIMEVDRRARGLAGLFSEALEMDESIIRFTVTSRDIPNIKQQLSNTIHSYC</sequence>
<organism evidence="1 2">
    <name type="scientific">Fredinandcohnia quinoae</name>
    <dbReference type="NCBI Taxonomy" id="2918902"/>
    <lineage>
        <taxon>Bacteria</taxon>
        <taxon>Bacillati</taxon>
        <taxon>Bacillota</taxon>
        <taxon>Bacilli</taxon>
        <taxon>Bacillales</taxon>
        <taxon>Bacillaceae</taxon>
        <taxon>Fredinandcohnia</taxon>
    </lineage>
</organism>
<dbReference type="RefSeq" id="WP_240256258.1">
    <property type="nucleotide sequence ID" value="NZ_JAKTTI010000021.1"/>
</dbReference>
<dbReference type="PANTHER" id="PTHR40053">
    <property type="entry name" value="SPORULATION-CONTROL PROTEIN SPO0M"/>
    <property type="match status" value="1"/>
</dbReference>
<dbReference type="Proteomes" id="UP001431131">
    <property type="component" value="Unassembled WGS sequence"/>
</dbReference>
<evidence type="ECO:0000313" key="2">
    <source>
        <dbReference type="Proteomes" id="UP001431131"/>
    </source>
</evidence>
<dbReference type="InterPro" id="IPR009776">
    <property type="entry name" value="Spore_0_M"/>
</dbReference>
<protein>
    <submittedName>
        <fullName evidence="1">Sporulation protein</fullName>
    </submittedName>
</protein>
<dbReference type="EMBL" id="JAKTTI010000021">
    <property type="protein sequence ID" value="MCH1626341.1"/>
    <property type="molecule type" value="Genomic_DNA"/>
</dbReference>
<reference evidence="1" key="1">
    <citation type="submission" date="2022-02" db="EMBL/GenBank/DDBJ databases">
        <title>Fredinandcohnia quinoae sp. nov. isolated from Chenopodium quinoa seeds.</title>
        <authorList>
            <person name="Saati-Santamaria Z."/>
            <person name="Flores-Felix J.D."/>
            <person name="Igual J.M."/>
            <person name="Velazquez E."/>
            <person name="Garcia-Fraile P."/>
            <person name="Martinez-Molina E."/>
        </authorList>
    </citation>
    <scope>NUCLEOTIDE SEQUENCE</scope>
    <source>
        <strain evidence="1">SECRCQ15</strain>
    </source>
</reference>
<name>A0AAW5E0A6_9BACI</name>
<dbReference type="Pfam" id="PF07070">
    <property type="entry name" value="Spo0M"/>
    <property type="match status" value="1"/>
</dbReference>
<accession>A0AAW5E0A6</accession>
<comment type="caution">
    <text evidence="1">The sequence shown here is derived from an EMBL/GenBank/DDBJ whole genome shotgun (WGS) entry which is preliminary data.</text>
</comment>